<name>A0A1G7TUY2_9FLAO</name>
<evidence type="ECO:0000256" key="5">
    <source>
        <dbReference type="ARBA" id="ARBA00023136"/>
    </source>
</evidence>
<reference evidence="7 8" key="1">
    <citation type="submission" date="2016-10" db="EMBL/GenBank/DDBJ databases">
        <authorList>
            <person name="de Groot N.N."/>
        </authorList>
    </citation>
    <scope>NUCLEOTIDE SEQUENCE [LARGE SCALE GENOMIC DNA]</scope>
    <source>
        <strain evidence="7 8">DSM 19803</strain>
    </source>
</reference>
<dbReference type="Pfam" id="PF03706">
    <property type="entry name" value="LPG_synthase_TM"/>
    <property type="match status" value="1"/>
</dbReference>
<dbReference type="Proteomes" id="UP000199296">
    <property type="component" value="Unassembled WGS sequence"/>
</dbReference>
<dbReference type="PANTHER" id="PTHR39087">
    <property type="entry name" value="UPF0104 MEMBRANE PROTEIN MJ1595"/>
    <property type="match status" value="1"/>
</dbReference>
<feature type="transmembrane region" description="Helical" evidence="6">
    <location>
        <begin position="293"/>
        <end position="317"/>
    </location>
</feature>
<feature type="transmembrane region" description="Helical" evidence="6">
    <location>
        <begin position="9"/>
        <end position="26"/>
    </location>
</feature>
<dbReference type="InterPro" id="IPR022791">
    <property type="entry name" value="L-PG_synthase/AglD"/>
</dbReference>
<sequence>MKKAIKKGIKTFAPMALGIFFIWFSLSKFSSEELNQLWSNIKNVDFIWVAISLLMGILSHLSRAYRWKFLLEPVHIFPKFYNCFFSLMLGYLANLGIPRSGEVLRGATLASYEDVKFEKTFGTIITERLVDLIMLLSIVGFTSISQSDKIFAFFSSQNINPFFGGLVIITCILLLIIGFRIIKNSRLPLFQKLKNFIEELFKGMKSVFSMKKKIYFILHTFIIWGLYVGMFYVLKFAFPDTQDLGLEATFVAFIFGAFAMSVTNGGIGLYPIAIGIAFNTFGVSFATGEAFGWVMWGTQTGLVILLGGFSFLILPLINRR</sequence>
<accession>A0A1G7TUY2</accession>
<feature type="transmembrane region" description="Helical" evidence="6">
    <location>
        <begin position="46"/>
        <end position="65"/>
    </location>
</feature>
<dbReference type="EMBL" id="FNCW01000001">
    <property type="protein sequence ID" value="SDG38834.1"/>
    <property type="molecule type" value="Genomic_DNA"/>
</dbReference>
<dbReference type="NCBIfam" id="TIGR00374">
    <property type="entry name" value="flippase-like domain"/>
    <property type="match status" value="1"/>
</dbReference>
<evidence type="ECO:0000256" key="1">
    <source>
        <dbReference type="ARBA" id="ARBA00004651"/>
    </source>
</evidence>
<dbReference type="GO" id="GO:0005886">
    <property type="term" value="C:plasma membrane"/>
    <property type="evidence" value="ECO:0007669"/>
    <property type="project" value="UniProtKB-SubCell"/>
</dbReference>
<evidence type="ECO:0000313" key="8">
    <source>
        <dbReference type="Proteomes" id="UP000199296"/>
    </source>
</evidence>
<proteinExistence type="predicted"/>
<feature type="transmembrane region" description="Helical" evidence="6">
    <location>
        <begin position="162"/>
        <end position="182"/>
    </location>
</feature>
<evidence type="ECO:0000313" key="7">
    <source>
        <dbReference type="EMBL" id="SDG38834.1"/>
    </source>
</evidence>
<protein>
    <recommendedName>
        <fullName evidence="9">Lysylphosphatidylglycerol synthase TM region</fullName>
    </recommendedName>
</protein>
<feature type="transmembrane region" description="Helical" evidence="6">
    <location>
        <begin position="214"/>
        <end position="238"/>
    </location>
</feature>
<dbReference type="PANTHER" id="PTHR39087:SF2">
    <property type="entry name" value="UPF0104 MEMBRANE PROTEIN MJ1595"/>
    <property type="match status" value="1"/>
</dbReference>
<evidence type="ECO:0000256" key="2">
    <source>
        <dbReference type="ARBA" id="ARBA00022475"/>
    </source>
</evidence>
<dbReference type="STRING" id="470826.SAMN04488027_10158"/>
<dbReference type="OrthoDB" id="9812094at2"/>
<evidence type="ECO:0000256" key="3">
    <source>
        <dbReference type="ARBA" id="ARBA00022692"/>
    </source>
</evidence>
<comment type="subcellular location">
    <subcellularLocation>
        <location evidence="1">Cell membrane</location>
        <topology evidence="1">Multi-pass membrane protein</topology>
    </subcellularLocation>
</comment>
<keyword evidence="4 6" id="KW-1133">Transmembrane helix</keyword>
<evidence type="ECO:0008006" key="9">
    <source>
        <dbReference type="Google" id="ProtNLM"/>
    </source>
</evidence>
<keyword evidence="3 6" id="KW-0812">Transmembrane</keyword>
<keyword evidence="2" id="KW-1003">Cell membrane</keyword>
<organism evidence="7 8">
    <name type="scientific">Psychroflexus sediminis</name>
    <dbReference type="NCBI Taxonomy" id="470826"/>
    <lineage>
        <taxon>Bacteria</taxon>
        <taxon>Pseudomonadati</taxon>
        <taxon>Bacteroidota</taxon>
        <taxon>Flavobacteriia</taxon>
        <taxon>Flavobacteriales</taxon>
        <taxon>Flavobacteriaceae</taxon>
        <taxon>Psychroflexus</taxon>
    </lineage>
</organism>
<dbReference type="AlphaFoldDB" id="A0A1G7TUY2"/>
<keyword evidence="8" id="KW-1185">Reference proteome</keyword>
<evidence type="ECO:0000256" key="4">
    <source>
        <dbReference type="ARBA" id="ARBA00022989"/>
    </source>
</evidence>
<gene>
    <name evidence="7" type="ORF">SAMN04488027_10158</name>
</gene>
<feature type="transmembrane region" description="Helical" evidence="6">
    <location>
        <begin position="244"/>
        <end position="262"/>
    </location>
</feature>
<keyword evidence="5 6" id="KW-0472">Membrane</keyword>
<dbReference type="RefSeq" id="WP_093364092.1">
    <property type="nucleotide sequence ID" value="NZ_FNCW01000001.1"/>
</dbReference>
<evidence type="ECO:0000256" key="6">
    <source>
        <dbReference type="SAM" id="Phobius"/>
    </source>
</evidence>
<feature type="transmembrane region" description="Helical" evidence="6">
    <location>
        <begin position="269"/>
        <end position="287"/>
    </location>
</feature>